<reference evidence="1 2" key="1">
    <citation type="submission" date="2018-05" db="EMBL/GenBank/DDBJ databases">
        <title>Spiribacter halobius sp. nov., a moderately halophilic bacterium isolated from marine solar saltern.</title>
        <authorList>
            <person name="Zheng W.-S."/>
            <person name="Lu D.-C."/>
            <person name="Du Z.-J."/>
        </authorList>
    </citation>
    <scope>NUCLEOTIDE SEQUENCE [LARGE SCALE GENOMIC DNA]</scope>
    <source>
        <strain evidence="1 2">E85</strain>
    </source>
</reference>
<dbReference type="RefSeq" id="WP_109678710.1">
    <property type="nucleotide sequence ID" value="NZ_CP086615.1"/>
</dbReference>
<evidence type="ECO:0000313" key="2">
    <source>
        <dbReference type="Proteomes" id="UP000245474"/>
    </source>
</evidence>
<dbReference type="OrthoDB" id="9806524at2"/>
<dbReference type="Pfam" id="PF07277">
    <property type="entry name" value="SapC"/>
    <property type="match status" value="1"/>
</dbReference>
<sequence>MERTAEFGRRLAELGLLVKKDLQITDGEGRRYRLQDFRIVDEAKLAGVDDATLGELHGAGQLGWIYAHLISLGSATRLPARLAGTAGSDEQASVETTEPTP</sequence>
<dbReference type="InterPro" id="IPR010836">
    <property type="entry name" value="SapC"/>
</dbReference>
<gene>
    <name evidence="1" type="ORF">DEM34_10205</name>
</gene>
<dbReference type="EMBL" id="QFFI01000014">
    <property type="protein sequence ID" value="PWG62961.1"/>
    <property type="molecule type" value="Genomic_DNA"/>
</dbReference>
<organism evidence="1 2">
    <name type="scientific">Sediminicurvatus halobius</name>
    <dbReference type="NCBI Taxonomy" id="2182432"/>
    <lineage>
        <taxon>Bacteria</taxon>
        <taxon>Pseudomonadati</taxon>
        <taxon>Pseudomonadota</taxon>
        <taxon>Gammaproteobacteria</taxon>
        <taxon>Chromatiales</taxon>
        <taxon>Ectothiorhodospiraceae</taxon>
        <taxon>Sediminicurvatus</taxon>
    </lineage>
</organism>
<accession>A0A2U2N142</accession>
<dbReference type="AlphaFoldDB" id="A0A2U2N142"/>
<name>A0A2U2N142_9GAMM</name>
<protein>
    <submittedName>
        <fullName evidence="1">Uncharacterized protein</fullName>
    </submittedName>
</protein>
<dbReference type="Proteomes" id="UP000245474">
    <property type="component" value="Unassembled WGS sequence"/>
</dbReference>
<evidence type="ECO:0000313" key="1">
    <source>
        <dbReference type="EMBL" id="PWG62961.1"/>
    </source>
</evidence>
<keyword evidence="2" id="KW-1185">Reference proteome</keyword>
<comment type="caution">
    <text evidence="1">The sequence shown here is derived from an EMBL/GenBank/DDBJ whole genome shotgun (WGS) entry which is preliminary data.</text>
</comment>
<proteinExistence type="predicted"/>